<keyword evidence="5" id="KW-0998">Cell outer membrane</keyword>
<evidence type="ECO:0000256" key="2">
    <source>
        <dbReference type="ARBA" id="ARBA00006275"/>
    </source>
</evidence>
<dbReference type="Proteomes" id="UP001302806">
    <property type="component" value="Chromosome"/>
</dbReference>
<sequence>MKHKIYYYLIFGIFLTSCQIDPLPIQDQTTEDLWSHSTYGEGILANAYAGLNTSYPITMDYYTDNAVPSQPGSNSLALGSWNVESSPIGNWGYTYDKIKYLNLYIENGADLIYSVSDKYRDSILKSNRLGEAYFLKAFYQAELLKNYAGKPEAGGSEVLGFPIVTKALEQGDDLDLPRNTYEECVAQIVQDCDAAIAILPLKYDGGADVFTGLNNRGRASGLAAMALKARVYLNAASPAYGPSTQALWERAATAAAEAIDASGGLTDLTPYNNFNDATSFDNIWIQPTYQGRGLESNYYPPSLFGSGQCNPSQNLVNIFPTADGYPIETSALYNAEDPYSNRDERFYRFIFFNGDVYNGTSIKTYIGGADAPGGLTQQGTRTGYYMKKLLSKTVKLDPSNTVNDIKFYVYLGKTELYLNFAEAANEAYGPDGNALGYSASDVMAKIRMRAGIDSNAGTPEYEDQYMLDQESAGTEAFRDFIQNNRRIELCFEGFRFWDIRRWNKALNHAIEGVEITRDLVNGDDYNYVNVENHTYQDYMIYAPLPYSQTLIMSNLKQNAGW</sequence>
<dbReference type="EMBL" id="CP134537">
    <property type="protein sequence ID" value="WNH09878.1"/>
    <property type="molecule type" value="Genomic_DNA"/>
</dbReference>
<evidence type="ECO:0000313" key="9">
    <source>
        <dbReference type="EMBL" id="WNH11884.1"/>
    </source>
</evidence>
<evidence type="ECO:0000256" key="1">
    <source>
        <dbReference type="ARBA" id="ARBA00004442"/>
    </source>
</evidence>
<dbReference type="InterPro" id="IPR011990">
    <property type="entry name" value="TPR-like_helical_dom_sf"/>
</dbReference>
<evidence type="ECO:0000256" key="3">
    <source>
        <dbReference type="ARBA" id="ARBA00022729"/>
    </source>
</evidence>
<protein>
    <submittedName>
        <fullName evidence="8">RagB/SusD family nutrient uptake outer membrane protein</fullName>
    </submittedName>
</protein>
<gene>
    <name evidence="9" type="ORF">RHP49_13370</name>
    <name evidence="8" type="ORF">RHP51_04005</name>
</gene>
<comment type="subcellular location">
    <subcellularLocation>
        <location evidence="1">Cell outer membrane</location>
    </subcellularLocation>
</comment>
<dbReference type="Proteomes" id="UP001303407">
    <property type="component" value="Chromosome"/>
</dbReference>
<dbReference type="InterPro" id="IPR033985">
    <property type="entry name" value="SusD-like_N"/>
</dbReference>
<dbReference type="RefSeq" id="WP_415861865.1">
    <property type="nucleotide sequence ID" value="NZ_CP134536.1"/>
</dbReference>
<evidence type="ECO:0000259" key="7">
    <source>
        <dbReference type="Pfam" id="PF14322"/>
    </source>
</evidence>
<evidence type="ECO:0000313" key="10">
    <source>
        <dbReference type="Proteomes" id="UP001302806"/>
    </source>
</evidence>
<organism evidence="8 10">
    <name type="scientific">Thalassobellus suaedae</name>
    <dbReference type="NCBI Taxonomy" id="3074124"/>
    <lineage>
        <taxon>Bacteria</taxon>
        <taxon>Pseudomonadati</taxon>
        <taxon>Bacteroidota</taxon>
        <taxon>Flavobacteriia</taxon>
        <taxon>Flavobacteriales</taxon>
        <taxon>Flavobacteriaceae</taxon>
        <taxon>Thalassobellus</taxon>
    </lineage>
</organism>
<dbReference type="Pfam" id="PF07980">
    <property type="entry name" value="SusD_RagB"/>
    <property type="match status" value="1"/>
</dbReference>
<accession>A0ABY9XVV6</accession>
<keyword evidence="4" id="KW-0472">Membrane</keyword>
<dbReference type="Pfam" id="PF14322">
    <property type="entry name" value="SusD-like_3"/>
    <property type="match status" value="1"/>
</dbReference>
<reference evidence="10 11" key="1">
    <citation type="submission" date="2023-09" db="EMBL/GenBank/DDBJ databases">
        <title>Thalassobella suaedae gen. nov., sp. nov., a marine bacterium of the family Flavobacteriaceae isolated from a halophyte Suaeda japonica.</title>
        <authorList>
            <person name="Lee S.Y."/>
            <person name="Hwang C.Y."/>
        </authorList>
    </citation>
    <scope>NUCLEOTIDE SEQUENCE [LARGE SCALE GENOMIC DNA]</scope>
    <source>
        <strain evidence="9 11">HL-DH10</strain>
        <strain evidence="8 10">HL-DH14</strain>
    </source>
</reference>
<keyword evidence="3" id="KW-0732">Signal</keyword>
<proteinExistence type="inferred from homology"/>
<evidence type="ECO:0000259" key="6">
    <source>
        <dbReference type="Pfam" id="PF07980"/>
    </source>
</evidence>
<dbReference type="SUPFAM" id="SSF48452">
    <property type="entry name" value="TPR-like"/>
    <property type="match status" value="1"/>
</dbReference>
<evidence type="ECO:0000256" key="5">
    <source>
        <dbReference type="ARBA" id="ARBA00023237"/>
    </source>
</evidence>
<dbReference type="Gene3D" id="1.25.40.390">
    <property type="match status" value="1"/>
</dbReference>
<name>A0ABY9XVV6_9FLAO</name>
<comment type="similarity">
    <text evidence="2">Belongs to the SusD family.</text>
</comment>
<dbReference type="PROSITE" id="PS51257">
    <property type="entry name" value="PROKAR_LIPOPROTEIN"/>
    <property type="match status" value="1"/>
</dbReference>
<dbReference type="EMBL" id="CP134536">
    <property type="protein sequence ID" value="WNH11884.1"/>
    <property type="molecule type" value="Genomic_DNA"/>
</dbReference>
<dbReference type="InterPro" id="IPR012944">
    <property type="entry name" value="SusD_RagB_dom"/>
</dbReference>
<evidence type="ECO:0000313" key="8">
    <source>
        <dbReference type="EMBL" id="WNH09878.1"/>
    </source>
</evidence>
<feature type="domain" description="RagB/SusD" evidence="6">
    <location>
        <begin position="292"/>
        <end position="561"/>
    </location>
</feature>
<feature type="domain" description="SusD-like N-terminal" evidence="7">
    <location>
        <begin position="54"/>
        <end position="233"/>
    </location>
</feature>
<keyword evidence="11" id="KW-1185">Reference proteome</keyword>
<evidence type="ECO:0000256" key="4">
    <source>
        <dbReference type="ARBA" id="ARBA00023136"/>
    </source>
</evidence>
<evidence type="ECO:0000313" key="11">
    <source>
        <dbReference type="Proteomes" id="UP001303407"/>
    </source>
</evidence>